<keyword evidence="7" id="KW-1185">Reference proteome</keyword>
<evidence type="ECO:0000256" key="4">
    <source>
        <dbReference type="ARBA" id="ARBA00023136"/>
    </source>
</evidence>
<evidence type="ECO:0000256" key="2">
    <source>
        <dbReference type="ARBA" id="ARBA00022692"/>
    </source>
</evidence>
<comment type="subcellular location">
    <subcellularLocation>
        <location evidence="1">Membrane</location>
        <topology evidence="1">Multi-pass membrane protein</topology>
    </subcellularLocation>
</comment>
<evidence type="ECO:0000313" key="6">
    <source>
        <dbReference type="EMBL" id="MFD2245126.1"/>
    </source>
</evidence>
<dbReference type="PANTHER" id="PTHR42038">
    <property type="match status" value="1"/>
</dbReference>
<name>A0ABW5CRJ5_9BACT</name>
<evidence type="ECO:0000256" key="1">
    <source>
        <dbReference type="ARBA" id="ARBA00004141"/>
    </source>
</evidence>
<accession>A0ABW5CRJ5</accession>
<evidence type="ECO:0000256" key="3">
    <source>
        <dbReference type="ARBA" id="ARBA00022989"/>
    </source>
</evidence>
<dbReference type="RefSeq" id="WP_250429457.1">
    <property type="nucleotide sequence ID" value="NZ_JALPRR010000002.1"/>
</dbReference>
<keyword evidence="2 5" id="KW-0812">Transmembrane</keyword>
<gene>
    <name evidence="6" type="ORF">ACFSKP_02600</name>
</gene>
<protein>
    <submittedName>
        <fullName evidence="6">Uncharacterized protein</fullName>
    </submittedName>
</protein>
<sequence length="220" mass="25580">MLENPSAVSPIVDILFKICSGIFWTITYLLILRRGFIDKAYGMPMVALCANLSWEFIFSFVYPHSTPQLYIDYVWLAFDAGILVQYLKYGKKEFPEQLPRSLFYPTFLLTLVLGALFVMLLSRELKDFNGVYAAFSQNLLMSVLFIHMLLKRNSPQGQSLYIALSKMIGTLFPSVLLYLYFPNSYLLILLYISIFIFDLLYFILLYFKIKAARLSPWTRV</sequence>
<evidence type="ECO:0000256" key="5">
    <source>
        <dbReference type="SAM" id="Phobius"/>
    </source>
</evidence>
<evidence type="ECO:0000313" key="7">
    <source>
        <dbReference type="Proteomes" id="UP001597374"/>
    </source>
</evidence>
<feature type="transmembrane region" description="Helical" evidence="5">
    <location>
        <begin position="44"/>
        <end position="63"/>
    </location>
</feature>
<proteinExistence type="predicted"/>
<dbReference type="Pfam" id="PF25129">
    <property type="entry name" value="Pyr4-TMTC"/>
    <property type="match status" value="1"/>
</dbReference>
<comment type="caution">
    <text evidence="6">The sequence shown here is derived from an EMBL/GenBank/DDBJ whole genome shotgun (WGS) entry which is preliminary data.</text>
</comment>
<feature type="transmembrane region" description="Helical" evidence="5">
    <location>
        <begin position="14"/>
        <end position="32"/>
    </location>
</feature>
<dbReference type="InterPro" id="IPR039020">
    <property type="entry name" value="PaxB-like"/>
</dbReference>
<keyword evidence="4 5" id="KW-0472">Membrane</keyword>
<keyword evidence="3 5" id="KW-1133">Transmembrane helix</keyword>
<organism evidence="6 7">
    <name type="scientific">Pontibacter ruber</name>
    <dbReference type="NCBI Taxonomy" id="1343895"/>
    <lineage>
        <taxon>Bacteria</taxon>
        <taxon>Pseudomonadati</taxon>
        <taxon>Bacteroidota</taxon>
        <taxon>Cytophagia</taxon>
        <taxon>Cytophagales</taxon>
        <taxon>Hymenobacteraceae</taxon>
        <taxon>Pontibacter</taxon>
    </lineage>
</organism>
<feature type="transmembrane region" description="Helical" evidence="5">
    <location>
        <begin position="162"/>
        <end position="181"/>
    </location>
</feature>
<dbReference type="EMBL" id="JBHUIM010000001">
    <property type="protein sequence ID" value="MFD2245126.1"/>
    <property type="molecule type" value="Genomic_DNA"/>
</dbReference>
<feature type="transmembrane region" description="Helical" evidence="5">
    <location>
        <begin position="69"/>
        <end position="89"/>
    </location>
</feature>
<reference evidence="7" key="1">
    <citation type="journal article" date="2019" name="Int. J. Syst. Evol. Microbiol.">
        <title>The Global Catalogue of Microorganisms (GCM) 10K type strain sequencing project: providing services to taxonomists for standard genome sequencing and annotation.</title>
        <authorList>
            <consortium name="The Broad Institute Genomics Platform"/>
            <consortium name="The Broad Institute Genome Sequencing Center for Infectious Disease"/>
            <person name="Wu L."/>
            <person name="Ma J."/>
        </authorList>
    </citation>
    <scope>NUCLEOTIDE SEQUENCE [LARGE SCALE GENOMIC DNA]</scope>
    <source>
        <strain evidence="7">CGMCC 4.1782</strain>
    </source>
</reference>
<dbReference type="PANTHER" id="PTHR42038:SF2">
    <property type="entry name" value="TERPENE CYCLASE AUSL"/>
    <property type="match status" value="1"/>
</dbReference>
<feature type="transmembrane region" description="Helical" evidence="5">
    <location>
        <begin position="101"/>
        <end position="120"/>
    </location>
</feature>
<dbReference type="Proteomes" id="UP001597374">
    <property type="component" value="Unassembled WGS sequence"/>
</dbReference>
<feature type="transmembrane region" description="Helical" evidence="5">
    <location>
        <begin position="132"/>
        <end position="150"/>
    </location>
</feature>
<feature type="transmembrane region" description="Helical" evidence="5">
    <location>
        <begin position="187"/>
        <end position="207"/>
    </location>
</feature>